<keyword evidence="2" id="KW-1185">Reference proteome</keyword>
<dbReference type="RefSeq" id="WP_227577246.1">
    <property type="nucleotide sequence ID" value="NZ_CP101987.1"/>
</dbReference>
<dbReference type="Proteomes" id="UP001316384">
    <property type="component" value="Chromosome"/>
</dbReference>
<gene>
    <name evidence="1" type="ORF">NP048_05695</name>
</gene>
<accession>A0ABY5KR37</accession>
<evidence type="ECO:0000313" key="2">
    <source>
        <dbReference type="Proteomes" id="UP001316384"/>
    </source>
</evidence>
<evidence type="ECO:0008006" key="3">
    <source>
        <dbReference type="Google" id="ProtNLM"/>
    </source>
</evidence>
<sequence>MTAVSGVGPWPGTDALEAATTVVGDLVDTPDEVEGLPFAVLLPARGPWGDATGAAVALLADLSSELGPHGWKLADRPGRDLERARAFAREDLDALAVAAHGYAGGFVLPVLGPFTLAAEVYLARGDKILSDPGALRDVVASSSEGIAARVADVRRVVPGADVRVLLREPLLAPVLAGAVPGFSGRARLRRVPGPVVAEALSALADTVRTAGASAVGMHGGSSWSALAAVRASSVDAAALAVGGIGERGWEEVAGLVEAGKSLWAELPSQASSQCAGPDVAGQADVLLRPWRTVGLPAARLRDVVLLAGAPPEGAAPDAARGALAGLVRAASIVAERAEG</sequence>
<evidence type="ECO:0000313" key="1">
    <source>
        <dbReference type="EMBL" id="UUI72934.1"/>
    </source>
</evidence>
<proteinExistence type="predicted"/>
<organism evidence="1 2">
    <name type="scientific">Cellulomonas xiejunii</name>
    <dbReference type="NCBI Taxonomy" id="2968083"/>
    <lineage>
        <taxon>Bacteria</taxon>
        <taxon>Bacillati</taxon>
        <taxon>Actinomycetota</taxon>
        <taxon>Actinomycetes</taxon>
        <taxon>Micrococcales</taxon>
        <taxon>Cellulomonadaceae</taxon>
        <taxon>Cellulomonas</taxon>
    </lineage>
</organism>
<name>A0ABY5KR37_9CELL</name>
<dbReference type="EMBL" id="CP101987">
    <property type="protein sequence ID" value="UUI72934.1"/>
    <property type="molecule type" value="Genomic_DNA"/>
</dbReference>
<reference evidence="1 2" key="1">
    <citation type="submission" date="2022-07" db="EMBL/GenBank/DDBJ databases">
        <title>Novel species in genus cellulomonas.</title>
        <authorList>
            <person name="Ye L."/>
        </authorList>
    </citation>
    <scope>NUCLEOTIDE SEQUENCE [LARGE SCALE GENOMIC DNA]</scope>
    <source>
        <strain evidence="2">zg-B89</strain>
    </source>
</reference>
<protein>
    <recommendedName>
        <fullName evidence="3">Methionine synthase</fullName>
    </recommendedName>
</protein>